<sequence length="122" mass="13391">MREPFEYAVIRLVPRVERGEQINVGVLLYCQARHFLGARTHLDADRARALAPDVDLEAVAAALGSWDRTCGGDGPARTMKPGERFRWLAAPRSTMIQAGPVHTGLTADPAAELDRLMDALVR</sequence>
<dbReference type="InterPro" id="IPR021398">
    <property type="entry name" value="DUF3037"/>
</dbReference>
<dbReference type="AlphaFoldDB" id="A0A1C5J4D0"/>
<dbReference type="EMBL" id="LT607754">
    <property type="protein sequence ID" value="SCG65343.1"/>
    <property type="molecule type" value="Genomic_DNA"/>
</dbReference>
<dbReference type="OrthoDB" id="9803207at2"/>
<protein>
    <recommendedName>
        <fullName evidence="3">DUF3037 domain-containing protein</fullName>
    </recommendedName>
</protein>
<proteinExistence type="predicted"/>
<accession>A0A1C5J4D0</accession>
<dbReference type="Pfam" id="PF11236">
    <property type="entry name" value="DUF3037"/>
    <property type="match status" value="1"/>
</dbReference>
<gene>
    <name evidence="1" type="ORF">GA0070613_3978</name>
</gene>
<evidence type="ECO:0000313" key="1">
    <source>
        <dbReference type="EMBL" id="SCG65343.1"/>
    </source>
</evidence>
<dbReference type="Proteomes" id="UP000198221">
    <property type="component" value="Chromosome I"/>
</dbReference>
<keyword evidence="2" id="KW-1185">Reference proteome</keyword>
<name>A0A1C5J4D0_9ACTN</name>
<evidence type="ECO:0000313" key="2">
    <source>
        <dbReference type="Proteomes" id="UP000198221"/>
    </source>
</evidence>
<dbReference type="RefSeq" id="WP_089013626.1">
    <property type="nucleotide sequence ID" value="NZ_LT607754.1"/>
</dbReference>
<organism evidence="1 2">
    <name type="scientific">Micromonospora inositola</name>
    <dbReference type="NCBI Taxonomy" id="47865"/>
    <lineage>
        <taxon>Bacteria</taxon>
        <taxon>Bacillati</taxon>
        <taxon>Actinomycetota</taxon>
        <taxon>Actinomycetes</taxon>
        <taxon>Micromonosporales</taxon>
        <taxon>Micromonosporaceae</taxon>
        <taxon>Micromonospora</taxon>
    </lineage>
</organism>
<reference evidence="2" key="1">
    <citation type="submission" date="2016-06" db="EMBL/GenBank/DDBJ databases">
        <authorList>
            <person name="Varghese N."/>
            <person name="Submissions Spin"/>
        </authorList>
    </citation>
    <scope>NUCLEOTIDE SEQUENCE [LARGE SCALE GENOMIC DNA]</scope>
    <source>
        <strain evidence="2">DSM 43819</strain>
    </source>
</reference>
<evidence type="ECO:0008006" key="3">
    <source>
        <dbReference type="Google" id="ProtNLM"/>
    </source>
</evidence>